<protein>
    <submittedName>
        <fullName evidence="2">Elongation factor Tu</fullName>
    </submittedName>
</protein>
<name>A0ABY6HU81_9ARCH</name>
<dbReference type="Pfam" id="PF03144">
    <property type="entry name" value="GTP_EFTU_D2"/>
    <property type="match status" value="1"/>
</dbReference>
<accession>A0ABY6HU81</accession>
<dbReference type="InterPro" id="IPR009000">
    <property type="entry name" value="Transl_B-barrel_sf"/>
</dbReference>
<dbReference type="Proteomes" id="UP001208689">
    <property type="component" value="Chromosome"/>
</dbReference>
<dbReference type="PANTHER" id="PTHR43721:SF11">
    <property type="entry name" value="SELENOCYSTEINE-SPECIFIC ELONGATION FACTOR"/>
    <property type="match status" value="1"/>
</dbReference>
<dbReference type="EMBL" id="CP104013">
    <property type="protein sequence ID" value="UYP47080.1"/>
    <property type="molecule type" value="Genomic_DNA"/>
</dbReference>
<feature type="domain" description="Translation elongation factor EFTu-like" evidence="1">
    <location>
        <begin position="191"/>
        <end position="252"/>
    </location>
</feature>
<gene>
    <name evidence="2" type="ORF">NEF87_003365</name>
</gene>
<evidence type="ECO:0000313" key="2">
    <source>
        <dbReference type="EMBL" id="UYP47080.1"/>
    </source>
</evidence>
<dbReference type="InterPro" id="IPR004161">
    <property type="entry name" value="EFTu-like_2"/>
</dbReference>
<keyword evidence="2" id="KW-0648">Protein biosynthesis</keyword>
<reference evidence="2" key="1">
    <citation type="submission" date="2022-09" db="EMBL/GenBank/DDBJ databases">
        <title>Actin cytoskeleton and complex cell architecture in an #Asgard archaeon.</title>
        <authorList>
            <person name="Ponce Toledo R.I."/>
            <person name="Schleper C."/>
            <person name="Rodrigues Oliveira T."/>
            <person name="Wollweber F."/>
            <person name="Xu J."/>
            <person name="Rittmann S."/>
            <person name="Klingl A."/>
            <person name="Pilhofer M."/>
        </authorList>
    </citation>
    <scope>NUCLEOTIDE SEQUENCE</scope>
    <source>
        <strain evidence="2">B-35</strain>
    </source>
</reference>
<dbReference type="Gene3D" id="2.40.30.10">
    <property type="entry name" value="Translation factors"/>
    <property type="match status" value="1"/>
</dbReference>
<proteinExistence type="predicted"/>
<evidence type="ECO:0000259" key="1">
    <source>
        <dbReference type="Pfam" id="PF03144"/>
    </source>
</evidence>
<organism evidence="2 3">
    <name type="scientific">Candidatus Lokiarchaeum ossiferum</name>
    <dbReference type="NCBI Taxonomy" id="2951803"/>
    <lineage>
        <taxon>Archaea</taxon>
        <taxon>Promethearchaeati</taxon>
        <taxon>Promethearchaeota</taxon>
        <taxon>Promethearchaeia</taxon>
        <taxon>Promethearchaeales</taxon>
        <taxon>Promethearchaeaceae</taxon>
        <taxon>Candidatus Lokiarchaeum</taxon>
    </lineage>
</organism>
<evidence type="ECO:0000313" key="3">
    <source>
        <dbReference type="Proteomes" id="UP001208689"/>
    </source>
</evidence>
<keyword evidence="2" id="KW-0251">Elongation factor</keyword>
<keyword evidence="3" id="KW-1185">Reference proteome</keyword>
<dbReference type="Gene3D" id="3.40.50.300">
    <property type="entry name" value="P-loop containing nucleotide triphosphate hydrolases"/>
    <property type="match status" value="1"/>
</dbReference>
<sequence>MSEVERSITIGLLGANHDITKLVGEAFGSPGTRSDLQFYNRLDSGMNMIFTAVAPIAYPEKIKSLVQTCAETSVHIMIIDSETGINSEIGEIMVIMDLYAQHFNSKFIAVIGGITPTNEWRVEEIQNQLPKVVANTSLKAMELVVLKDRENYQQLKQKVSDLFTSTPKPDPKDAPYSKVLIDHVFPVQGIGTVALGLVTKGQVKAGQMYDIVPVQNKVILRSIQKQDRDFKTAEEGDRVGLALKGIKGDKIDRNAIFCTLGAMTTSSKFQAKVHVSPYYRPQSESGMISPKDAKAYHAIADLGISPVKLLEGEDIAPGKTGVITLELEKELPHDRNGMRGIIADFGPFDKKLRIVAYFEQIIE</sequence>
<dbReference type="InterPro" id="IPR027417">
    <property type="entry name" value="P-loop_NTPase"/>
</dbReference>
<dbReference type="SUPFAM" id="SSF50447">
    <property type="entry name" value="Translation proteins"/>
    <property type="match status" value="1"/>
</dbReference>
<dbReference type="PANTHER" id="PTHR43721">
    <property type="entry name" value="ELONGATION FACTOR TU-RELATED"/>
    <property type="match status" value="1"/>
</dbReference>
<dbReference type="InterPro" id="IPR050055">
    <property type="entry name" value="EF-Tu_GTPase"/>
</dbReference>
<dbReference type="GO" id="GO:0003746">
    <property type="term" value="F:translation elongation factor activity"/>
    <property type="evidence" value="ECO:0007669"/>
    <property type="project" value="UniProtKB-KW"/>
</dbReference>